<gene>
    <name evidence="1" type="ORF">DJ533_04860</name>
</gene>
<dbReference type="AlphaFoldDB" id="A0A2S2FAG1"/>
<organism evidence="1 2">
    <name type="scientific">Acinetobacter defluvii</name>
    <dbReference type="NCBI Taxonomy" id="1871111"/>
    <lineage>
        <taxon>Bacteria</taxon>
        <taxon>Pseudomonadati</taxon>
        <taxon>Pseudomonadota</taxon>
        <taxon>Gammaproteobacteria</taxon>
        <taxon>Moraxellales</taxon>
        <taxon>Moraxellaceae</taxon>
        <taxon>Acinetobacter</taxon>
    </lineage>
</organism>
<dbReference type="KEGG" id="adv:DJ533_04860"/>
<name>A0A2S2FAG1_9GAMM</name>
<protein>
    <submittedName>
        <fullName evidence="1">Uncharacterized protein</fullName>
    </submittedName>
</protein>
<proteinExistence type="predicted"/>
<reference evidence="1" key="1">
    <citation type="submission" date="2019-08" db="EMBL/GenBank/DDBJ databases">
        <title>The complete genome of Acinetobacter defluvii strain WCHAD010030.</title>
        <authorList>
            <person name="Hu Y."/>
            <person name="Qin J."/>
            <person name="Feng Y."/>
            <person name="Zong Z."/>
        </authorList>
    </citation>
    <scope>NUCLEOTIDE SEQUENCE</scope>
    <source>
        <strain evidence="1">WCHA30</strain>
    </source>
</reference>
<dbReference type="EMBL" id="CP029397">
    <property type="protein sequence ID" value="AWL27963.1"/>
    <property type="molecule type" value="Genomic_DNA"/>
</dbReference>
<accession>A0A2S2FAG1</accession>
<evidence type="ECO:0000313" key="1">
    <source>
        <dbReference type="EMBL" id="AWL27963.1"/>
    </source>
</evidence>
<dbReference type="Proteomes" id="UP000245977">
    <property type="component" value="Chromosome"/>
</dbReference>
<keyword evidence="2" id="KW-1185">Reference proteome</keyword>
<sequence>MYQTQTIQTLLRHVWNPLPSFSNKNIVHIADQLYEIIENLGDINDISDFLMDISTNEYNGNISSEKCMQVATQIMSFYGGEPIKNDFGKMRFSIGQYYTFLSYNTKKENLKMTFNMTLAGEIVLDPNKIPLKGEERHQLIKVMQEAYADRLIIDNEKNSAYIRENLSFR</sequence>
<evidence type="ECO:0000313" key="2">
    <source>
        <dbReference type="Proteomes" id="UP000245977"/>
    </source>
</evidence>
<dbReference type="RefSeq" id="WP_065994080.1">
    <property type="nucleotide sequence ID" value="NZ_CP029397.2"/>
</dbReference>